<dbReference type="FunFam" id="2.40.50.170:FF:000001">
    <property type="entry name" value="Cathepsin L1"/>
    <property type="match status" value="1"/>
</dbReference>
<dbReference type="AlphaFoldDB" id="C1JCC0"/>
<proteinExistence type="evidence at transcript level"/>
<dbReference type="SUPFAM" id="SSF54001">
    <property type="entry name" value="Cysteine proteinases"/>
    <property type="match status" value="1"/>
</dbReference>
<dbReference type="GO" id="GO:0008234">
    <property type="term" value="F:cysteine-type peptidase activity"/>
    <property type="evidence" value="ECO:0007669"/>
    <property type="project" value="UniProtKB-KW"/>
</dbReference>
<keyword evidence="5" id="KW-0865">Zymogen</keyword>
<keyword evidence="3" id="KW-0378">Hydrolase</keyword>
<dbReference type="Gene3D" id="2.40.50.170">
    <property type="entry name" value="Cysteine proteinases. Chain C"/>
    <property type="match status" value="1"/>
</dbReference>
<feature type="non-terminal residue" evidence="8">
    <location>
        <position position="1"/>
    </location>
</feature>
<keyword evidence="4" id="KW-0788">Thiol protease</keyword>
<evidence type="ECO:0000313" key="8">
    <source>
        <dbReference type="EMBL" id="ACO51150.1"/>
    </source>
</evidence>
<accession>C1JCC0</accession>
<feature type="domain" description="Peptidase C1A papain C-terminal" evidence="7">
    <location>
        <begin position="1"/>
        <end position="36"/>
    </location>
</feature>
<dbReference type="Pfam" id="PF00112">
    <property type="entry name" value="Peptidase_C1"/>
    <property type="match status" value="1"/>
</dbReference>
<dbReference type="GO" id="GO:0006508">
    <property type="term" value="P:proteolysis"/>
    <property type="evidence" value="ECO:0007669"/>
    <property type="project" value="UniProtKB-KW"/>
</dbReference>
<name>C1JCC0_HYPNO</name>
<evidence type="ECO:0000256" key="3">
    <source>
        <dbReference type="ARBA" id="ARBA00022801"/>
    </source>
</evidence>
<evidence type="ECO:0000256" key="2">
    <source>
        <dbReference type="ARBA" id="ARBA00022729"/>
    </source>
</evidence>
<reference evidence="8" key="1">
    <citation type="submission" date="2008-11" db="EMBL/GenBank/DDBJ databases">
        <title>The effects of microcystin-LR on the gene expression profiles in liver of bighead carp (Aristichthys nobilis) injected i.v. with toxin.</title>
        <authorList>
            <person name="Li H."/>
            <person name="Xie P."/>
            <person name="Li G."/>
            <person name="Hao L."/>
            <person name="Xiong Q."/>
        </authorList>
    </citation>
    <scope>NUCLEOTIDE SEQUENCE</scope>
    <source>
        <tissue evidence="8">Liver</tissue>
    </source>
</reference>
<dbReference type="EMBL" id="FJ502032">
    <property type="protein sequence ID" value="ACO51150.1"/>
    <property type="molecule type" value="mRNA"/>
</dbReference>
<dbReference type="InterPro" id="IPR038765">
    <property type="entry name" value="Papain-like_cys_pep_sf"/>
</dbReference>
<keyword evidence="1" id="KW-0645">Protease</keyword>
<dbReference type="InterPro" id="IPR000668">
    <property type="entry name" value="Peptidase_C1A_C"/>
</dbReference>
<protein>
    <submittedName>
        <fullName evidence="8">Cathepsin L1 a</fullName>
    </submittedName>
</protein>
<organism evidence="8">
    <name type="scientific">Hypophthalmichthys nobilis</name>
    <name type="common">Bighead carp</name>
    <name type="synonym">Aristichthys nobilis</name>
    <dbReference type="NCBI Taxonomy" id="7965"/>
    <lineage>
        <taxon>Eukaryota</taxon>
        <taxon>Metazoa</taxon>
        <taxon>Chordata</taxon>
        <taxon>Craniata</taxon>
        <taxon>Vertebrata</taxon>
        <taxon>Euteleostomi</taxon>
        <taxon>Actinopterygii</taxon>
        <taxon>Neopterygii</taxon>
        <taxon>Teleostei</taxon>
        <taxon>Ostariophysi</taxon>
        <taxon>Cypriniformes</taxon>
        <taxon>Xenocyprididae</taxon>
        <taxon>Xenocypridinae</taxon>
        <taxon>Hypophthalmichthys</taxon>
    </lineage>
</organism>
<keyword evidence="2" id="KW-0732">Signal</keyword>
<keyword evidence="6" id="KW-1015">Disulfide bond</keyword>
<evidence type="ECO:0000259" key="7">
    <source>
        <dbReference type="Pfam" id="PF00112"/>
    </source>
</evidence>
<evidence type="ECO:0000256" key="1">
    <source>
        <dbReference type="ARBA" id="ARBA00022670"/>
    </source>
</evidence>
<evidence type="ECO:0000256" key="4">
    <source>
        <dbReference type="ARBA" id="ARBA00022807"/>
    </source>
</evidence>
<evidence type="ECO:0000256" key="6">
    <source>
        <dbReference type="ARBA" id="ARBA00023157"/>
    </source>
</evidence>
<sequence>WIVKNSWSENWGDKGYIYMAKDRHNHCGIATAASYPLV</sequence>
<evidence type="ECO:0000256" key="5">
    <source>
        <dbReference type="ARBA" id="ARBA00023145"/>
    </source>
</evidence>